<dbReference type="Gene3D" id="3.40.50.1400">
    <property type="match status" value="1"/>
</dbReference>
<dbReference type="SUPFAM" id="SSF53800">
    <property type="entry name" value="Chelatase"/>
    <property type="match status" value="1"/>
</dbReference>
<organism evidence="2 3">
    <name type="scientific">Cirrhinus mrigala</name>
    <name type="common">Mrigala</name>
    <dbReference type="NCBI Taxonomy" id="683832"/>
    <lineage>
        <taxon>Eukaryota</taxon>
        <taxon>Metazoa</taxon>
        <taxon>Chordata</taxon>
        <taxon>Craniata</taxon>
        <taxon>Vertebrata</taxon>
        <taxon>Euteleostomi</taxon>
        <taxon>Actinopterygii</taxon>
        <taxon>Neopterygii</taxon>
        <taxon>Teleostei</taxon>
        <taxon>Ostariophysi</taxon>
        <taxon>Cypriniformes</taxon>
        <taxon>Cyprinidae</taxon>
        <taxon>Labeoninae</taxon>
        <taxon>Labeonini</taxon>
        <taxon>Cirrhinus</taxon>
    </lineage>
</organism>
<name>A0ABD0NNE4_CIRMR</name>
<evidence type="ECO:0000313" key="2">
    <source>
        <dbReference type="EMBL" id="KAL0163438.1"/>
    </source>
</evidence>
<protein>
    <recommendedName>
        <fullName evidence="4">Ferrochelatase</fullName>
    </recommendedName>
</protein>
<keyword evidence="3" id="KW-1185">Reference proteome</keyword>
<dbReference type="InterPro" id="IPR001015">
    <property type="entry name" value="Ferrochelatase"/>
</dbReference>
<reference evidence="2 3" key="1">
    <citation type="submission" date="2024-05" db="EMBL/GenBank/DDBJ databases">
        <title>Genome sequencing and assembly of Indian major carp, Cirrhinus mrigala (Hamilton, 1822).</title>
        <authorList>
            <person name="Mohindra V."/>
            <person name="Chowdhury L.M."/>
            <person name="Lal K."/>
            <person name="Jena J.K."/>
        </authorList>
    </citation>
    <scope>NUCLEOTIDE SEQUENCE [LARGE SCALE GENOMIC DNA]</scope>
    <source>
        <strain evidence="2">CM1030</strain>
        <tissue evidence="2">Blood</tissue>
    </source>
</reference>
<comment type="similarity">
    <text evidence="1">Belongs to the ferrochelatase family.</text>
</comment>
<evidence type="ECO:0000313" key="3">
    <source>
        <dbReference type="Proteomes" id="UP001529510"/>
    </source>
</evidence>
<feature type="non-terminal residue" evidence="2">
    <location>
        <position position="59"/>
    </location>
</feature>
<dbReference type="Pfam" id="PF00762">
    <property type="entry name" value="Ferrochelatase"/>
    <property type="match status" value="1"/>
</dbReference>
<proteinExistence type="inferred from homology"/>
<dbReference type="EMBL" id="JAMKFB020000021">
    <property type="protein sequence ID" value="KAL0163438.1"/>
    <property type="molecule type" value="Genomic_DNA"/>
</dbReference>
<evidence type="ECO:0008006" key="4">
    <source>
        <dbReference type="Google" id="ProtNLM"/>
    </source>
</evidence>
<dbReference type="Proteomes" id="UP001529510">
    <property type="component" value="Unassembled WGS sequence"/>
</dbReference>
<dbReference type="PANTHER" id="PTHR11108:SF1">
    <property type="entry name" value="FERROCHELATASE, MITOCHONDRIAL"/>
    <property type="match status" value="1"/>
</dbReference>
<accession>A0ABD0NNE4</accession>
<gene>
    <name evidence="2" type="ORF">M9458_042834</name>
</gene>
<comment type="caution">
    <text evidence="2">The sequence shown here is derived from an EMBL/GenBank/DDBJ whole genome shotgun (WGS) entry which is preliminary data.</text>
</comment>
<evidence type="ECO:0000256" key="1">
    <source>
        <dbReference type="RuleBase" id="RU004185"/>
    </source>
</evidence>
<dbReference type="PANTHER" id="PTHR11108">
    <property type="entry name" value="FERROCHELATASE"/>
    <property type="match status" value="1"/>
</dbReference>
<sequence length="59" mass="6840">MSHSVSSERSLKICVRFFCRKPKTGILMLNMGGPEKLEDVHDFLLRLFMDTDLMQLPVQ</sequence>
<dbReference type="AlphaFoldDB" id="A0ABD0NNE4"/>